<evidence type="ECO:0008006" key="6">
    <source>
        <dbReference type="Google" id="ProtNLM"/>
    </source>
</evidence>
<keyword evidence="2" id="KW-0812">Transmembrane</keyword>
<keyword evidence="2" id="KW-1133">Transmembrane helix</keyword>
<dbReference type="RefSeq" id="WP_314513194.1">
    <property type="nucleotide sequence ID" value="NZ_JASJOU010000006.1"/>
</dbReference>
<keyword evidence="5" id="KW-1185">Reference proteome</keyword>
<accession>A0AAE3R3A4</accession>
<keyword evidence="3" id="KW-0732">Signal</keyword>
<feature type="coiled-coil region" evidence="1">
    <location>
        <begin position="64"/>
        <end position="108"/>
    </location>
</feature>
<proteinExistence type="predicted"/>
<feature type="transmembrane region" description="Helical" evidence="2">
    <location>
        <begin position="121"/>
        <end position="141"/>
    </location>
</feature>
<gene>
    <name evidence="4" type="ORF">QNI22_19510</name>
</gene>
<organism evidence="4 5">
    <name type="scientific">Xanthocytophaga agilis</name>
    <dbReference type="NCBI Taxonomy" id="3048010"/>
    <lineage>
        <taxon>Bacteria</taxon>
        <taxon>Pseudomonadati</taxon>
        <taxon>Bacteroidota</taxon>
        <taxon>Cytophagia</taxon>
        <taxon>Cytophagales</taxon>
        <taxon>Rhodocytophagaceae</taxon>
        <taxon>Xanthocytophaga</taxon>
    </lineage>
</organism>
<evidence type="ECO:0000256" key="2">
    <source>
        <dbReference type="SAM" id="Phobius"/>
    </source>
</evidence>
<comment type="caution">
    <text evidence="4">The sequence shown here is derived from an EMBL/GenBank/DDBJ whole genome shotgun (WGS) entry which is preliminary data.</text>
</comment>
<keyword evidence="1" id="KW-0175">Coiled coil</keyword>
<dbReference type="AlphaFoldDB" id="A0AAE3R3A4"/>
<sequence>MKNLKKSIILSLCILQGILFSAQAQNSLNSQYQQLKEGSNNYQDFKVIKQTSLDAFWSKVQDSVNVTKKKLKASTDEIQALKTQVAQLEQQVKAKEDQMQKNDEASQQVPVLGINVDKNGYVMFSYIVYVALLAVLAFFFFQYKNSNQITVSIRKDFEEARDQVDEYKKKLLEIQTALGRELQTERNRVDEMKQEISKLRNQTAAK</sequence>
<protein>
    <recommendedName>
        <fullName evidence="6">tRNA (Guanine-N1)-methyltransferase</fullName>
    </recommendedName>
</protein>
<evidence type="ECO:0000313" key="4">
    <source>
        <dbReference type="EMBL" id="MDJ1502866.1"/>
    </source>
</evidence>
<dbReference type="Gene3D" id="1.20.58.60">
    <property type="match status" value="1"/>
</dbReference>
<feature type="chain" id="PRO_5042161188" description="tRNA (Guanine-N1)-methyltransferase" evidence="3">
    <location>
        <begin position="25"/>
        <end position="206"/>
    </location>
</feature>
<keyword evidence="2" id="KW-0472">Membrane</keyword>
<evidence type="ECO:0000256" key="1">
    <source>
        <dbReference type="SAM" id="Coils"/>
    </source>
</evidence>
<feature type="signal peptide" evidence="3">
    <location>
        <begin position="1"/>
        <end position="24"/>
    </location>
</feature>
<evidence type="ECO:0000256" key="3">
    <source>
        <dbReference type="SAM" id="SignalP"/>
    </source>
</evidence>
<feature type="coiled-coil region" evidence="1">
    <location>
        <begin position="157"/>
        <end position="202"/>
    </location>
</feature>
<dbReference type="EMBL" id="JASJOU010000006">
    <property type="protein sequence ID" value="MDJ1502866.1"/>
    <property type="molecule type" value="Genomic_DNA"/>
</dbReference>
<name>A0AAE3R3A4_9BACT</name>
<reference evidence="4" key="1">
    <citation type="submission" date="2023-05" db="EMBL/GenBank/DDBJ databases">
        <authorList>
            <person name="Zhang X."/>
        </authorList>
    </citation>
    <scope>NUCLEOTIDE SEQUENCE</scope>
    <source>
        <strain evidence="4">BD1B2-1</strain>
    </source>
</reference>
<dbReference type="Proteomes" id="UP001232063">
    <property type="component" value="Unassembled WGS sequence"/>
</dbReference>
<evidence type="ECO:0000313" key="5">
    <source>
        <dbReference type="Proteomes" id="UP001232063"/>
    </source>
</evidence>